<evidence type="ECO:0000256" key="7">
    <source>
        <dbReference type="ARBA" id="ARBA00022630"/>
    </source>
</evidence>
<dbReference type="EMBL" id="UWJD01000002">
    <property type="protein sequence ID" value="VCT84858.1"/>
    <property type="molecule type" value="Genomic_DNA"/>
</dbReference>
<dbReference type="SUPFAM" id="SSF52343">
    <property type="entry name" value="Ferredoxin reductase-like, C-terminal NADP-linked domain"/>
    <property type="match status" value="1"/>
</dbReference>
<reference evidence="17" key="3">
    <citation type="submission" date="2021-10" db="EMBL/GenBank/DDBJ databases">
        <authorList>
            <person name="Mesa V."/>
        </authorList>
    </citation>
    <scope>NUCLEOTIDE SEQUENCE</scope>
    <source>
        <strain evidence="17">CC3_PB</strain>
    </source>
</reference>
<keyword evidence="21" id="KW-1185">Reference proteome</keyword>
<dbReference type="GO" id="GO:0005344">
    <property type="term" value="F:oxygen carrier activity"/>
    <property type="evidence" value="ECO:0007669"/>
    <property type="project" value="UniProtKB-KW"/>
</dbReference>
<evidence type="ECO:0000313" key="17">
    <source>
        <dbReference type="EMBL" id="CAG9707192.1"/>
    </source>
</evidence>
<dbReference type="AlphaFoldDB" id="A0A2A7MI03"/>
<feature type="domain" description="FAD-binding FR-type" evidence="16">
    <location>
        <begin position="27"/>
        <end position="133"/>
    </location>
</feature>
<evidence type="ECO:0000256" key="15">
    <source>
        <dbReference type="ARBA" id="ARBA00049433"/>
    </source>
</evidence>
<evidence type="ECO:0000313" key="21">
    <source>
        <dbReference type="Proteomes" id="UP000220840"/>
    </source>
</evidence>
<keyword evidence="7" id="KW-0285">Flavoprotein</keyword>
<dbReference type="GO" id="GO:0046872">
    <property type="term" value="F:metal ion binding"/>
    <property type="evidence" value="ECO:0007669"/>
    <property type="project" value="UniProtKB-KW"/>
</dbReference>
<dbReference type="GO" id="GO:0046210">
    <property type="term" value="P:nitric oxide catabolic process"/>
    <property type="evidence" value="ECO:0007669"/>
    <property type="project" value="TreeGrafter"/>
</dbReference>
<dbReference type="Pfam" id="PF00175">
    <property type="entry name" value="NAD_binding_1"/>
    <property type="match status" value="1"/>
</dbReference>
<reference evidence="19 21" key="1">
    <citation type="submission" date="2017-10" db="EMBL/GenBank/DDBJ databases">
        <title>Effective Description of Clostridium neonatale sp. nov. linked to necrotizing enterocolitis in neonates and a clarification of species assignable to the genus Clostridium (Prazmowski 1880) emend. Lawson and Rainey 2016.</title>
        <authorList>
            <person name="Bernard K."/>
            <person name="Burdz T."/>
            <person name="Wiebe D."/>
            <person name="Balcewich B."/>
            <person name="Alfa M."/>
            <person name="Bernier A.-M."/>
        </authorList>
    </citation>
    <scope>NUCLEOTIDE SEQUENCE [LARGE SCALE GENOMIC DNA]</scope>
    <source>
        <strain evidence="19 21">LCDC99A005</strain>
    </source>
</reference>
<dbReference type="Proteomes" id="UP000220840">
    <property type="component" value="Unassembled WGS sequence"/>
</dbReference>
<evidence type="ECO:0000256" key="12">
    <source>
        <dbReference type="ARBA" id="ARBA00023004"/>
    </source>
</evidence>
<evidence type="ECO:0000313" key="22">
    <source>
        <dbReference type="Proteomes" id="UP000431451"/>
    </source>
</evidence>
<keyword evidence="13" id="KW-0520">NAD</keyword>
<dbReference type="CDD" id="cd06184">
    <property type="entry name" value="flavohem_like_fad_nad_binding"/>
    <property type="match status" value="1"/>
</dbReference>
<dbReference type="GO" id="GO:0071949">
    <property type="term" value="F:FAD binding"/>
    <property type="evidence" value="ECO:0007669"/>
    <property type="project" value="TreeGrafter"/>
</dbReference>
<keyword evidence="17" id="KW-0223">Dioxygenase</keyword>
<dbReference type="InterPro" id="IPR039261">
    <property type="entry name" value="FNR_nucleotide-bd"/>
</dbReference>
<organism evidence="19 21">
    <name type="scientific">Clostridium neonatale</name>
    <dbReference type="NCBI Taxonomy" id="137838"/>
    <lineage>
        <taxon>Bacteria</taxon>
        <taxon>Bacillati</taxon>
        <taxon>Bacillota</taxon>
        <taxon>Clostridia</taxon>
        <taxon>Eubacteriales</taxon>
        <taxon>Clostridiaceae</taxon>
        <taxon>Clostridium</taxon>
    </lineage>
</organism>
<dbReference type="PANTHER" id="PTHR43396">
    <property type="entry name" value="FLAVOHEMOPROTEIN"/>
    <property type="match status" value="1"/>
</dbReference>
<dbReference type="Proteomes" id="UP001189143">
    <property type="component" value="Unassembled WGS sequence"/>
</dbReference>
<dbReference type="InterPro" id="IPR017927">
    <property type="entry name" value="FAD-bd_FR_type"/>
</dbReference>
<evidence type="ECO:0000256" key="11">
    <source>
        <dbReference type="ARBA" id="ARBA00023002"/>
    </source>
</evidence>
<evidence type="ECO:0000256" key="6">
    <source>
        <dbReference type="ARBA" id="ARBA00022621"/>
    </source>
</evidence>
<keyword evidence="9" id="KW-0274">FAD</keyword>
<keyword evidence="11 20" id="KW-0560">Oxidoreductase</keyword>
<dbReference type="EMBL" id="CAKJVE010000004">
    <property type="protein sequence ID" value="CAG9707192.1"/>
    <property type="molecule type" value="Genomic_DNA"/>
</dbReference>
<dbReference type="InterPro" id="IPR008333">
    <property type="entry name" value="Cbr1-like_FAD-bd_dom"/>
</dbReference>
<evidence type="ECO:0000259" key="16">
    <source>
        <dbReference type="PROSITE" id="PS51384"/>
    </source>
</evidence>
<comment type="catalytic activity">
    <reaction evidence="14">
        <text>2 nitric oxide + NADH + 2 O2 = 2 nitrate + NAD(+) + H(+)</text>
        <dbReference type="Rhea" id="RHEA:19469"/>
        <dbReference type="ChEBI" id="CHEBI:15378"/>
        <dbReference type="ChEBI" id="CHEBI:15379"/>
        <dbReference type="ChEBI" id="CHEBI:16480"/>
        <dbReference type="ChEBI" id="CHEBI:17632"/>
        <dbReference type="ChEBI" id="CHEBI:57540"/>
        <dbReference type="ChEBI" id="CHEBI:57945"/>
        <dbReference type="EC" id="1.14.12.17"/>
    </reaction>
</comment>
<keyword evidence="8" id="KW-0479">Metal-binding</keyword>
<dbReference type="Gene3D" id="3.40.50.80">
    <property type="entry name" value="Nucleotide-binding domain of ferredoxin-NADP reductase (FNR) module"/>
    <property type="match status" value="1"/>
</dbReference>
<evidence type="ECO:0000256" key="2">
    <source>
        <dbReference type="ARBA" id="ARBA00001974"/>
    </source>
</evidence>
<proteinExistence type="inferred from homology"/>
<comment type="similarity">
    <text evidence="3">In the C-terminal section; belongs to the flavoprotein pyridine nucleotide cytochrome reductase family.</text>
</comment>
<dbReference type="GO" id="GO:0071500">
    <property type="term" value="P:cellular response to nitrosative stress"/>
    <property type="evidence" value="ECO:0007669"/>
    <property type="project" value="TreeGrafter"/>
</dbReference>
<dbReference type="OrthoDB" id="9801223at2"/>
<dbReference type="Gene3D" id="2.40.30.10">
    <property type="entry name" value="Translation factors"/>
    <property type="match status" value="1"/>
</dbReference>
<keyword evidence="6" id="KW-0561">Oxygen transport</keyword>
<dbReference type="FunFam" id="3.40.50.80:FF:000010">
    <property type="entry name" value="Flavohemoprotein"/>
    <property type="match status" value="1"/>
</dbReference>
<name>A0A2A7MI03_9CLOT</name>
<keyword evidence="10" id="KW-0521">NADP</keyword>
<comment type="cofactor">
    <cofactor evidence="1">
        <name>heme b</name>
        <dbReference type="ChEBI" id="CHEBI:60344"/>
    </cofactor>
</comment>
<evidence type="ECO:0000256" key="9">
    <source>
        <dbReference type="ARBA" id="ARBA00022827"/>
    </source>
</evidence>
<protein>
    <recommendedName>
        <fullName evidence="4">nitric oxide dioxygenase</fullName>
        <ecNumber evidence="4">1.14.12.17</ecNumber>
    </recommendedName>
</protein>
<dbReference type="Proteomes" id="UP000789738">
    <property type="component" value="Unassembled WGS sequence"/>
</dbReference>
<reference evidence="20 22" key="2">
    <citation type="submission" date="2018-06" db="EMBL/GenBank/DDBJ databases">
        <authorList>
            <consortium name="IHU Genomes"/>
        </authorList>
    </citation>
    <scope>NUCLEOTIDE SEQUENCE [LARGE SCALE GENOMIC DNA]</scope>
    <source>
        <strain evidence="20 22">NEC25</strain>
    </source>
</reference>
<evidence type="ECO:0000256" key="4">
    <source>
        <dbReference type="ARBA" id="ARBA00012229"/>
    </source>
</evidence>
<dbReference type="PROSITE" id="PS51384">
    <property type="entry name" value="FAD_FR"/>
    <property type="match status" value="1"/>
</dbReference>
<dbReference type="PANTHER" id="PTHR43396:SF3">
    <property type="entry name" value="FLAVOHEMOPROTEIN"/>
    <property type="match status" value="1"/>
</dbReference>
<dbReference type="Pfam" id="PF00970">
    <property type="entry name" value="FAD_binding_6"/>
    <property type="match status" value="1"/>
</dbReference>
<comment type="catalytic activity">
    <reaction evidence="15">
        <text>2 nitric oxide + NADPH + 2 O2 = 2 nitrate + NADP(+) + H(+)</text>
        <dbReference type="Rhea" id="RHEA:19465"/>
        <dbReference type="ChEBI" id="CHEBI:15378"/>
        <dbReference type="ChEBI" id="CHEBI:15379"/>
        <dbReference type="ChEBI" id="CHEBI:16480"/>
        <dbReference type="ChEBI" id="CHEBI:17632"/>
        <dbReference type="ChEBI" id="CHEBI:57783"/>
        <dbReference type="ChEBI" id="CHEBI:58349"/>
        <dbReference type="EC" id="1.14.12.17"/>
    </reaction>
</comment>
<accession>A0A2A7MI03</accession>
<reference evidence="18" key="4">
    <citation type="submission" date="2022-10" db="EMBL/GenBank/DDBJ databases">
        <authorList>
            <person name="Aires J."/>
            <person name="Mesa V."/>
        </authorList>
    </citation>
    <scope>NUCLEOTIDE SEQUENCE</scope>
    <source>
        <strain evidence="18">Clostridium neonatale JD116</strain>
    </source>
</reference>
<dbReference type="GO" id="GO:0008941">
    <property type="term" value="F:nitric oxide dioxygenase NAD(P)H activity"/>
    <property type="evidence" value="ECO:0007669"/>
    <property type="project" value="UniProtKB-EC"/>
</dbReference>
<evidence type="ECO:0000256" key="10">
    <source>
        <dbReference type="ARBA" id="ARBA00022857"/>
    </source>
</evidence>
<dbReference type="EC" id="1.14.12.17" evidence="4"/>
<gene>
    <name evidence="20" type="primary">hmp_2</name>
    <name evidence="18" type="ORF">CNEO2_370050</name>
    <name evidence="17" type="ORF">CNEO_42888</name>
    <name evidence="20" type="ORF">CNEONATNEC25_02459</name>
    <name evidence="19" type="ORF">CQ394_07085</name>
</gene>
<evidence type="ECO:0000313" key="18">
    <source>
        <dbReference type="EMBL" id="CAI3612881.1"/>
    </source>
</evidence>
<keyword evidence="12" id="KW-0408">Iron</keyword>
<evidence type="ECO:0000256" key="13">
    <source>
        <dbReference type="ARBA" id="ARBA00023027"/>
    </source>
</evidence>
<comment type="cofactor">
    <cofactor evidence="2">
        <name>FAD</name>
        <dbReference type="ChEBI" id="CHEBI:57692"/>
    </cofactor>
</comment>
<sequence>MDKSNIEDIMEKYSGTMSNKEPGKPWSGKKELVLVDKVKETEDITSFYFKAKDGSKLVEHKAGQFLPFTIKTDDPKYKGVTRTYSLSMKPNEDIYRISVKRVPDGLISNYLHDNLNVGDLIEAMMPAGLFTLEKHKKDKPIVLVSAGIGITPLLSMFYDSVNKIKNITFIEAVQNSQMQPFANDVKALCEMSQNKHYVFFSDPNDDEILGKDYDFKGFVTKDWIKDNLDLNSQFYFCGPPPFMKALNSALVELGVSEEDIHYEFFGAQQKL</sequence>
<dbReference type="InterPro" id="IPR017938">
    <property type="entry name" value="Riboflavin_synthase-like_b-brl"/>
</dbReference>
<evidence type="ECO:0000256" key="5">
    <source>
        <dbReference type="ARBA" id="ARBA00022617"/>
    </source>
</evidence>
<evidence type="ECO:0000256" key="3">
    <source>
        <dbReference type="ARBA" id="ARBA00006401"/>
    </source>
</evidence>
<dbReference type="PRINTS" id="PR00410">
    <property type="entry name" value="PHEHYDRXLASE"/>
</dbReference>
<dbReference type="RefSeq" id="WP_058295617.1">
    <property type="nucleotide sequence ID" value="NZ_CAKJVE010000004.1"/>
</dbReference>
<evidence type="ECO:0000256" key="1">
    <source>
        <dbReference type="ARBA" id="ARBA00001970"/>
    </source>
</evidence>
<dbReference type="STRING" id="137838.GCA_001458595_02887"/>
<dbReference type="Proteomes" id="UP000431451">
    <property type="component" value="Unassembled WGS sequence"/>
</dbReference>
<dbReference type="EMBL" id="CAMTCP010000234">
    <property type="protein sequence ID" value="CAI3612881.1"/>
    <property type="molecule type" value="Genomic_DNA"/>
</dbReference>
<evidence type="ECO:0000256" key="14">
    <source>
        <dbReference type="ARBA" id="ARBA00048649"/>
    </source>
</evidence>
<evidence type="ECO:0000256" key="8">
    <source>
        <dbReference type="ARBA" id="ARBA00022723"/>
    </source>
</evidence>
<dbReference type="SUPFAM" id="SSF63380">
    <property type="entry name" value="Riboflavin synthase domain-like"/>
    <property type="match status" value="1"/>
</dbReference>
<keyword evidence="5" id="KW-0349">Heme</keyword>
<evidence type="ECO:0000313" key="20">
    <source>
        <dbReference type="EMBL" id="VCT84858.1"/>
    </source>
</evidence>
<dbReference type="EMBL" id="PDCJ01000001">
    <property type="protein sequence ID" value="PEG31462.1"/>
    <property type="molecule type" value="Genomic_DNA"/>
</dbReference>
<evidence type="ECO:0000313" key="19">
    <source>
        <dbReference type="EMBL" id="PEG31462.1"/>
    </source>
</evidence>
<keyword evidence="6" id="KW-0813">Transport</keyword>
<dbReference type="InterPro" id="IPR001433">
    <property type="entry name" value="OxRdtase_FAD/NAD-bd"/>
</dbReference>